<evidence type="ECO:0000313" key="3">
    <source>
        <dbReference type="EMBL" id="AOW13392.1"/>
    </source>
</evidence>
<protein>
    <submittedName>
        <fullName evidence="3">Uncharacterized protein</fullName>
    </submittedName>
</protein>
<dbReference type="EMBL" id="CP017476">
    <property type="protein sequence ID" value="AOW13392.1"/>
    <property type="molecule type" value="Genomic_DNA"/>
</dbReference>
<gene>
    <name evidence="3" type="ORF">LPB072_11550</name>
    <name evidence="4" type="ORF">LPB72_10170</name>
</gene>
<dbReference type="Proteomes" id="UP000185680">
    <property type="component" value="Chromosome"/>
</dbReference>
<dbReference type="AlphaFoldDB" id="A0A167HSD4"/>
<reference evidence="3 6" key="2">
    <citation type="submission" date="2016-10" db="EMBL/GenBank/DDBJ databases">
        <title>Hydorgenophaga sp. LPB0072 isolated from gastropod.</title>
        <authorList>
            <person name="Kim E."/>
            <person name="Yi H."/>
        </authorList>
    </citation>
    <scope>NUCLEOTIDE SEQUENCE [LARGE SCALE GENOMIC DNA]</scope>
    <source>
        <strain evidence="3 6">LPB0072</strain>
    </source>
</reference>
<keyword evidence="5" id="KW-1185">Reference proteome</keyword>
<organism evidence="3 6">
    <name type="scientific">Hydrogenophaga crassostreae</name>
    <dbReference type="NCBI Taxonomy" id="1763535"/>
    <lineage>
        <taxon>Bacteria</taxon>
        <taxon>Pseudomonadati</taxon>
        <taxon>Pseudomonadota</taxon>
        <taxon>Betaproteobacteria</taxon>
        <taxon>Burkholderiales</taxon>
        <taxon>Comamonadaceae</taxon>
        <taxon>Hydrogenophaga</taxon>
    </lineage>
</organism>
<name>A0A167HSD4_9BURK</name>
<dbReference type="RefSeq" id="WP_066089745.1">
    <property type="nucleotide sequence ID" value="NZ_CP017476.1"/>
</dbReference>
<keyword evidence="2" id="KW-1133">Transmembrane helix</keyword>
<evidence type="ECO:0000313" key="6">
    <source>
        <dbReference type="Proteomes" id="UP000185680"/>
    </source>
</evidence>
<dbReference type="Proteomes" id="UP000185657">
    <property type="component" value="Unassembled WGS sequence"/>
</dbReference>
<dbReference type="EMBL" id="LVWD01000013">
    <property type="protein sequence ID" value="OAD41677.1"/>
    <property type="molecule type" value="Genomic_DNA"/>
</dbReference>
<evidence type="ECO:0000313" key="4">
    <source>
        <dbReference type="EMBL" id="OAD41677.1"/>
    </source>
</evidence>
<evidence type="ECO:0000313" key="5">
    <source>
        <dbReference type="Proteomes" id="UP000185657"/>
    </source>
</evidence>
<sequence length="283" mass="31412">MKTDNKPSIYGPTAWFDPTTREPGSGKTASHTHLLHAFAKNHRRDREPFGSAEPETSVFQERDMTMTPNILGCAKRFLALVAVGLLALSITLPAFAQVRVTSSDKVIFPAGLKWERMRTVIINPAVADNPSPKVEVRRHDVEAVQRIWSDEVAAAAAKVEAASFNSQIASTSFKGKPIAFSLIDLPRDFERCEQALDGKNVVDIHSKCLARVAIGAMPNPHVVEFSGFCYADSIWATPEEIRFRAENQNQVAFDEKSNTAYFRLLQHGKYVPACNRMIKIEGL</sequence>
<feature type="transmembrane region" description="Helical" evidence="2">
    <location>
        <begin position="77"/>
        <end position="96"/>
    </location>
</feature>
<dbReference type="OrthoDB" id="8907661at2"/>
<dbReference type="KEGG" id="hyl:LPB072_11550"/>
<reference evidence="4 5" key="1">
    <citation type="submission" date="2016-02" db="EMBL/GenBank/DDBJ databases">
        <title>Draft genome sequence of Hydrogenophaga sp. LPB0072.</title>
        <authorList>
            <person name="Shin S.-K."/>
            <person name="Yi H."/>
        </authorList>
    </citation>
    <scope>NUCLEOTIDE SEQUENCE [LARGE SCALE GENOMIC DNA]</scope>
    <source>
        <strain evidence="4 5">LPB0072</strain>
    </source>
</reference>
<evidence type="ECO:0000256" key="2">
    <source>
        <dbReference type="SAM" id="Phobius"/>
    </source>
</evidence>
<proteinExistence type="predicted"/>
<keyword evidence="2" id="KW-0812">Transmembrane</keyword>
<evidence type="ECO:0000256" key="1">
    <source>
        <dbReference type="SAM" id="MobiDB-lite"/>
    </source>
</evidence>
<dbReference type="STRING" id="1763535.LPB072_11550"/>
<feature type="region of interest" description="Disordered" evidence="1">
    <location>
        <begin position="1"/>
        <end position="29"/>
    </location>
</feature>
<accession>A0A167HSD4</accession>
<keyword evidence="2" id="KW-0472">Membrane</keyword>